<dbReference type="RefSeq" id="WP_011749476.1">
    <property type="nucleotide sequence ID" value="NC_008687.1"/>
</dbReference>
<feature type="domain" description="Fe-containing alcohol dehydrogenase-like C-terminal" evidence="4">
    <location>
        <begin position="200"/>
        <end position="381"/>
    </location>
</feature>
<protein>
    <submittedName>
        <fullName evidence="5">Iron-containing alcohol dehydrogenase</fullName>
    </submittedName>
</protein>
<dbReference type="KEGG" id="pde:Pden_3210"/>
<keyword evidence="2" id="KW-0560">Oxidoreductase</keyword>
<name>A1B6Z7_PARDP</name>
<dbReference type="GO" id="GO:0004022">
    <property type="term" value="F:alcohol dehydrogenase (NAD+) activity"/>
    <property type="evidence" value="ECO:0007669"/>
    <property type="project" value="TreeGrafter"/>
</dbReference>
<evidence type="ECO:0000313" key="6">
    <source>
        <dbReference type="Proteomes" id="UP000000361"/>
    </source>
</evidence>
<evidence type="ECO:0000256" key="1">
    <source>
        <dbReference type="ARBA" id="ARBA00007358"/>
    </source>
</evidence>
<dbReference type="Gene3D" id="3.40.50.1970">
    <property type="match status" value="1"/>
</dbReference>
<proteinExistence type="inferred from homology"/>
<dbReference type="EnsemblBacteria" id="ABL71291">
    <property type="protein sequence ID" value="ABL71291"/>
    <property type="gene ID" value="Pden_3210"/>
</dbReference>
<dbReference type="InterPro" id="IPR001670">
    <property type="entry name" value="ADH_Fe/GldA"/>
</dbReference>
<accession>A1B6Z7</accession>
<evidence type="ECO:0000259" key="3">
    <source>
        <dbReference type="Pfam" id="PF00465"/>
    </source>
</evidence>
<dbReference type="Gene3D" id="1.20.1090.10">
    <property type="entry name" value="Dehydroquinate synthase-like - alpha domain"/>
    <property type="match status" value="1"/>
</dbReference>
<dbReference type="HOGENOM" id="CLU_007207_0_0_5"/>
<dbReference type="InterPro" id="IPR039697">
    <property type="entry name" value="Alcohol_dehydrogenase_Fe"/>
</dbReference>
<reference evidence="6" key="1">
    <citation type="submission" date="2006-12" db="EMBL/GenBank/DDBJ databases">
        <title>Complete sequence of chromosome 2 of Paracoccus denitrificans PD1222.</title>
        <authorList>
            <person name="Copeland A."/>
            <person name="Lucas S."/>
            <person name="Lapidus A."/>
            <person name="Barry K."/>
            <person name="Detter J.C."/>
            <person name="Glavina del Rio T."/>
            <person name="Hammon N."/>
            <person name="Israni S."/>
            <person name="Dalin E."/>
            <person name="Tice H."/>
            <person name="Pitluck S."/>
            <person name="Munk A.C."/>
            <person name="Brettin T."/>
            <person name="Bruce D."/>
            <person name="Han C."/>
            <person name="Tapia R."/>
            <person name="Gilna P."/>
            <person name="Schmutz J."/>
            <person name="Larimer F."/>
            <person name="Land M."/>
            <person name="Hauser L."/>
            <person name="Kyrpides N."/>
            <person name="Lykidis A."/>
            <person name="Spiro S."/>
            <person name="Richardson D.J."/>
            <person name="Moir J.W.B."/>
            <person name="Ferguson S.J."/>
            <person name="van Spanning R.J.M."/>
            <person name="Richardson P."/>
        </authorList>
    </citation>
    <scope>NUCLEOTIDE SEQUENCE [LARGE SCALE GENOMIC DNA]</scope>
    <source>
        <strain evidence="6">Pd 1222</strain>
    </source>
</reference>
<dbReference type="eggNOG" id="COG1454">
    <property type="taxonomic scope" value="Bacteria"/>
</dbReference>
<dbReference type="SUPFAM" id="SSF56796">
    <property type="entry name" value="Dehydroquinate synthase-like"/>
    <property type="match status" value="1"/>
</dbReference>
<organism evidence="5 6">
    <name type="scientific">Paracoccus denitrificans (strain Pd 1222)</name>
    <dbReference type="NCBI Taxonomy" id="318586"/>
    <lineage>
        <taxon>Bacteria</taxon>
        <taxon>Pseudomonadati</taxon>
        <taxon>Pseudomonadota</taxon>
        <taxon>Alphaproteobacteria</taxon>
        <taxon>Rhodobacterales</taxon>
        <taxon>Paracoccaceae</taxon>
        <taxon>Paracoccus</taxon>
    </lineage>
</organism>
<dbReference type="Pfam" id="PF00465">
    <property type="entry name" value="Fe-ADH"/>
    <property type="match status" value="1"/>
</dbReference>
<comment type="similarity">
    <text evidence="1">Belongs to the iron-containing alcohol dehydrogenase family.</text>
</comment>
<dbReference type="CDD" id="cd14866">
    <property type="entry name" value="Fe-ADH-like"/>
    <property type="match status" value="1"/>
</dbReference>
<dbReference type="Proteomes" id="UP000000361">
    <property type="component" value="Chromosome 2"/>
</dbReference>
<dbReference type="OrthoDB" id="9815791at2"/>
<feature type="domain" description="Alcohol dehydrogenase iron-type/glycerol dehydrogenase GldA" evidence="3">
    <location>
        <begin position="15"/>
        <end position="188"/>
    </location>
</feature>
<keyword evidence="6" id="KW-1185">Reference proteome</keyword>
<dbReference type="GO" id="GO:0046872">
    <property type="term" value="F:metal ion binding"/>
    <property type="evidence" value="ECO:0007669"/>
    <property type="project" value="InterPro"/>
</dbReference>
<dbReference type="PANTHER" id="PTHR11496">
    <property type="entry name" value="ALCOHOL DEHYDROGENASE"/>
    <property type="match status" value="1"/>
</dbReference>
<dbReference type="EMBL" id="CP000490">
    <property type="protein sequence ID" value="ABL71291.1"/>
    <property type="molecule type" value="Genomic_DNA"/>
</dbReference>
<dbReference type="GeneID" id="93452882"/>
<dbReference type="STRING" id="318586.Pden_3210"/>
<sequence>MKVKGSFLHDEPALRVSFGWDVHGNLIKDMDRAGLSRAVVVCGRSLAKSGSELELLREALGPRLAGIHPGARPHSPVPQVIETSRFLRDAGADAVIAVGGGSAIVTARAASILLAEGEDVAALATSVTAEGRMISPRLMAPKLPQFVIPTTPTTAIVKAGSAIYDEVADKRRALFDPKTRSQAVYVHPALLAPVPKQVFVSAGLNTLCMAVEGLIATKGDPLADAQLTHALRLAADGLAQLNGPEAGQARADLIFAAILCGRATDSTNGGLTTALGHAIGVRHHVENGIVNAVVLPSVIEFNADAAASDLHKVERALGLARAGSARESALAIGRHLVALFDALGVPRTLGELGVPAEARPELAQLVTEDWFLRGNPRPVRDATEVERVMTTLW</sequence>
<evidence type="ECO:0000313" key="5">
    <source>
        <dbReference type="EMBL" id="ABL71291.1"/>
    </source>
</evidence>
<gene>
    <name evidence="5" type="ordered locus">Pden_3210</name>
</gene>
<dbReference type="Pfam" id="PF25137">
    <property type="entry name" value="ADH_Fe_C"/>
    <property type="match status" value="1"/>
</dbReference>
<evidence type="ECO:0000259" key="4">
    <source>
        <dbReference type="Pfam" id="PF25137"/>
    </source>
</evidence>
<dbReference type="InterPro" id="IPR056798">
    <property type="entry name" value="ADH_Fe_C"/>
</dbReference>
<dbReference type="PANTHER" id="PTHR11496:SF102">
    <property type="entry name" value="ALCOHOL DEHYDROGENASE 4"/>
    <property type="match status" value="1"/>
</dbReference>
<evidence type="ECO:0000256" key="2">
    <source>
        <dbReference type="ARBA" id="ARBA00023002"/>
    </source>
</evidence>
<dbReference type="AlphaFoldDB" id="A1B6Z7"/>